<dbReference type="SUPFAM" id="SSF53067">
    <property type="entry name" value="Actin-like ATPase domain"/>
    <property type="match status" value="2"/>
</dbReference>
<dbReference type="CDD" id="cd11296">
    <property type="entry name" value="O-FucT_like"/>
    <property type="match status" value="1"/>
</dbReference>
<dbReference type="GO" id="GO:0006357">
    <property type="term" value="P:regulation of transcription by RNA polymerase II"/>
    <property type="evidence" value="ECO:0007669"/>
    <property type="project" value="TreeGrafter"/>
</dbReference>
<dbReference type="Gene3D" id="3.30.420.150">
    <property type="entry name" value="Exopolyphosphatase. Domain 2"/>
    <property type="match status" value="1"/>
</dbReference>
<reference evidence="3" key="2">
    <citation type="submission" date="2023-05" db="EMBL/GenBank/DDBJ databases">
        <authorList>
            <consortium name="Lawrence Berkeley National Laboratory"/>
            <person name="Steindorff A."/>
            <person name="Hensen N."/>
            <person name="Bonometti L."/>
            <person name="Westerberg I."/>
            <person name="Brannstrom I.O."/>
            <person name="Guillou S."/>
            <person name="Cros-Aarteil S."/>
            <person name="Calhoun S."/>
            <person name="Haridas S."/>
            <person name="Kuo A."/>
            <person name="Mondo S."/>
            <person name="Pangilinan J."/>
            <person name="Riley R."/>
            <person name="Labutti K."/>
            <person name="Andreopoulos B."/>
            <person name="Lipzen A."/>
            <person name="Chen C."/>
            <person name="Yanf M."/>
            <person name="Daum C."/>
            <person name="Ng V."/>
            <person name="Clum A."/>
            <person name="Ohm R."/>
            <person name="Martin F."/>
            <person name="Silar P."/>
            <person name="Natvig D."/>
            <person name="Lalanne C."/>
            <person name="Gautier V."/>
            <person name="Ament-Velasquez S.L."/>
            <person name="Kruys A."/>
            <person name="Hutchinson M.I."/>
            <person name="Powell A.J."/>
            <person name="Barry K."/>
            <person name="Miller A.N."/>
            <person name="Grigoriev I.V."/>
            <person name="Debuchy R."/>
            <person name="Gladieux P."/>
            <person name="Thoren M.H."/>
            <person name="Johannesson H."/>
        </authorList>
    </citation>
    <scope>NUCLEOTIDE SEQUENCE</scope>
    <source>
        <strain evidence="3">PSN293</strain>
    </source>
</reference>
<protein>
    <submittedName>
        <fullName evidence="3">Ppx/GppA phosphatase family-domain-containing protein</fullName>
    </submittedName>
</protein>
<evidence type="ECO:0000313" key="4">
    <source>
        <dbReference type="Proteomes" id="UP001301769"/>
    </source>
</evidence>
<evidence type="ECO:0000259" key="2">
    <source>
        <dbReference type="Pfam" id="PF23566"/>
    </source>
</evidence>
<dbReference type="AlphaFoldDB" id="A0AAN6YLN2"/>
<sequence length="1017" mass="112004">MLDSSNVSQVLKYALPLLITVWSLKYFFSYEAAYANVAEVSRKFKDERQLFIADFLEHEIDGELDGSGLAALCARKKWTPGLILTCAPVPGGVAVVKNAHLNCIRFAIEMGAELVAPSIQKRDDKDLKNLLPSKPPRGEPIDYFFDYGHLNQSLSEYCPQMKLYHSMDDLWDVPEVYTPHAMDLPLLTVPTINGSVIANVTYFSQQISNYADKEAPLDSRRYPVRFNLAVTNWAFPTESDSPSVARNFGRLLRIREDARQVAAVALYTMQKRYKLALDPRTGIKNGKFVGVHLRTEADVEGVFPGFEGQSSFLLDYIAHSKMGVAFLATGAKEQHIAQFTKQAKAINATVVLKKDVLPEGDPIKEVYDQFTWDQRSLVDYEIMLRAGLMAGPAESSFAWNLALRRNGALGASEGKQNLNLSTTVQLPRWDPASSNHLHALVDMGSNGIRFSISDLSPPETRLLRCVYRERAPISLFDALSGSSDPSGLTFPDETIRLVSKTLARFREIAVEDYDVPPSQVMVFATEAMRKAQNATAMLAAIRVEASDLAVHILAPQVETLFGSVGARSGFADVKGLFLDLGGGSVQMTYMDTYSARHCHEDEHEQGYEVTAALSGVSLPFGAARLIKVLENTDGEVRVSEITTLNKGMSEAFERLRSMFPSLANTVSAARQQDDSESTGLDVYLCGGGFRGYGSMLMHNDPVQPYPIPSIGSYTVSGKLFARTRDMIQVNNTFEGKIFGMSKRRRSQFPAIVTVVEALIAAVPRIRSVTFCSGGNREGVLMMKLPRKVRESNPLHQIYDFDGPGATLTHNSVVPRLQAVVDKLLTALPQNLDLGNNATVFTVHLGHLFASQIWEGMGNDSETNAAAALHNAITQYPGLPGLTHLARTVYGLALCARWGEGLGPIDQPLYRNLMSLANASNPDTAFWARYIGTVAAVLARLVPSLPKDEKALDMLVKFHCIAHSAAETGKKKLRISLEISVCDKLIERVKSQNIHDLFKDIGKRSDDKKVIVVISPPF</sequence>
<keyword evidence="4" id="KW-1185">Reference proteome</keyword>
<dbReference type="EMBL" id="MU858045">
    <property type="protein sequence ID" value="KAK4220085.1"/>
    <property type="molecule type" value="Genomic_DNA"/>
</dbReference>
<organism evidence="3 4">
    <name type="scientific">Rhypophila decipiens</name>
    <dbReference type="NCBI Taxonomy" id="261697"/>
    <lineage>
        <taxon>Eukaryota</taxon>
        <taxon>Fungi</taxon>
        <taxon>Dikarya</taxon>
        <taxon>Ascomycota</taxon>
        <taxon>Pezizomycotina</taxon>
        <taxon>Sordariomycetes</taxon>
        <taxon>Sordariomycetidae</taxon>
        <taxon>Sordariales</taxon>
        <taxon>Naviculisporaceae</taxon>
        <taxon>Rhypophila</taxon>
    </lineage>
</organism>
<name>A0AAN6YLN2_9PEZI</name>
<proteinExistence type="predicted"/>
<dbReference type="InterPro" id="IPR050273">
    <property type="entry name" value="GppA/Ppx_hydrolase"/>
</dbReference>
<comment type="caution">
    <text evidence="3">The sequence shown here is derived from an EMBL/GenBank/DDBJ whole genome shotgun (WGS) entry which is preliminary data.</text>
</comment>
<feature type="domain" description="Ppx/GppA phosphatase N-terminal" evidence="1">
    <location>
        <begin position="463"/>
        <end position="786"/>
    </location>
</feature>
<dbReference type="Proteomes" id="UP001301769">
    <property type="component" value="Unassembled WGS sequence"/>
</dbReference>
<dbReference type="FunFam" id="3.30.420.40:FF:000191">
    <property type="entry name" value="Retrograde regulation protein 2"/>
    <property type="match status" value="1"/>
</dbReference>
<gene>
    <name evidence="3" type="ORF">QBC37DRAFT_436001</name>
</gene>
<dbReference type="PANTHER" id="PTHR30005:SF0">
    <property type="entry name" value="RETROGRADE REGULATION PROTEIN 2"/>
    <property type="match status" value="1"/>
</dbReference>
<dbReference type="InterPro" id="IPR057512">
    <property type="entry name" value="RTG2_C"/>
</dbReference>
<dbReference type="Gene3D" id="3.30.420.40">
    <property type="match status" value="1"/>
</dbReference>
<dbReference type="Gene3D" id="3.40.50.11350">
    <property type="match status" value="1"/>
</dbReference>
<accession>A0AAN6YLN2</accession>
<dbReference type="InterPro" id="IPR043129">
    <property type="entry name" value="ATPase_NBD"/>
</dbReference>
<evidence type="ECO:0000259" key="1">
    <source>
        <dbReference type="Pfam" id="PF02541"/>
    </source>
</evidence>
<reference evidence="3" key="1">
    <citation type="journal article" date="2023" name="Mol. Phylogenet. Evol.">
        <title>Genome-scale phylogeny and comparative genomics of the fungal order Sordariales.</title>
        <authorList>
            <person name="Hensen N."/>
            <person name="Bonometti L."/>
            <person name="Westerberg I."/>
            <person name="Brannstrom I.O."/>
            <person name="Guillou S."/>
            <person name="Cros-Aarteil S."/>
            <person name="Calhoun S."/>
            <person name="Haridas S."/>
            <person name="Kuo A."/>
            <person name="Mondo S."/>
            <person name="Pangilinan J."/>
            <person name="Riley R."/>
            <person name="LaButti K."/>
            <person name="Andreopoulos B."/>
            <person name="Lipzen A."/>
            <person name="Chen C."/>
            <person name="Yan M."/>
            <person name="Daum C."/>
            <person name="Ng V."/>
            <person name="Clum A."/>
            <person name="Steindorff A."/>
            <person name="Ohm R.A."/>
            <person name="Martin F."/>
            <person name="Silar P."/>
            <person name="Natvig D.O."/>
            <person name="Lalanne C."/>
            <person name="Gautier V."/>
            <person name="Ament-Velasquez S.L."/>
            <person name="Kruys A."/>
            <person name="Hutchinson M.I."/>
            <person name="Powell A.J."/>
            <person name="Barry K."/>
            <person name="Miller A.N."/>
            <person name="Grigoriev I.V."/>
            <person name="Debuchy R."/>
            <person name="Gladieux P."/>
            <person name="Hiltunen Thoren M."/>
            <person name="Johannesson H."/>
        </authorList>
    </citation>
    <scope>NUCLEOTIDE SEQUENCE</scope>
    <source>
        <strain evidence="3">PSN293</strain>
    </source>
</reference>
<evidence type="ECO:0000313" key="3">
    <source>
        <dbReference type="EMBL" id="KAK4220085.1"/>
    </source>
</evidence>
<dbReference type="Pfam" id="PF23566">
    <property type="entry name" value="RTG2_C"/>
    <property type="match status" value="1"/>
</dbReference>
<dbReference type="InterPro" id="IPR003695">
    <property type="entry name" value="Ppx_GppA_N"/>
</dbReference>
<dbReference type="Pfam" id="PF02541">
    <property type="entry name" value="Ppx-GppA"/>
    <property type="match status" value="1"/>
</dbReference>
<feature type="domain" description="RTG2 C-terminal" evidence="2">
    <location>
        <begin position="809"/>
        <end position="1003"/>
    </location>
</feature>
<dbReference type="PANTHER" id="PTHR30005">
    <property type="entry name" value="EXOPOLYPHOSPHATASE"/>
    <property type="match status" value="1"/>
</dbReference>